<dbReference type="STRING" id="174720.A0A0N5BBT9"/>
<proteinExistence type="predicted"/>
<dbReference type="InterPro" id="IPR053164">
    <property type="entry name" value="IS1016-like_transposase"/>
</dbReference>
<dbReference type="Proteomes" id="UP000046392">
    <property type="component" value="Unplaced"/>
</dbReference>
<evidence type="ECO:0000313" key="3">
    <source>
        <dbReference type="WBParaSite" id="SPAL_0000349400.1"/>
    </source>
</evidence>
<dbReference type="Pfam" id="PF12762">
    <property type="entry name" value="DDE_Tnp_IS1595"/>
    <property type="match status" value="1"/>
</dbReference>
<dbReference type="InterPro" id="IPR024445">
    <property type="entry name" value="Tnp_ISXO2-like"/>
</dbReference>
<sequence length="99" mass="12009">MFLAILHFNEKYLLPGTTIRTDCWKAYAQLGRYGYIHETVNHSLHFRYPETRVHTNTIEGTWLGVKLGIPLWCRNREVIDDYLWGFVWKRINMRRLLKR</sequence>
<keyword evidence="2" id="KW-1185">Reference proteome</keyword>
<dbReference type="AlphaFoldDB" id="A0A0N5BBT9"/>
<dbReference type="PANTHER" id="PTHR47163">
    <property type="entry name" value="DDE_TNP_IS1595 DOMAIN-CONTAINING PROTEIN"/>
    <property type="match status" value="1"/>
</dbReference>
<dbReference type="WBParaSite" id="SPAL_0000349400.1">
    <property type="protein sequence ID" value="SPAL_0000349400.1"/>
    <property type="gene ID" value="SPAL_0000349400"/>
</dbReference>
<organism evidence="2 3">
    <name type="scientific">Strongyloides papillosus</name>
    <name type="common">Intestinal threadworm</name>
    <dbReference type="NCBI Taxonomy" id="174720"/>
    <lineage>
        <taxon>Eukaryota</taxon>
        <taxon>Metazoa</taxon>
        <taxon>Ecdysozoa</taxon>
        <taxon>Nematoda</taxon>
        <taxon>Chromadorea</taxon>
        <taxon>Rhabditida</taxon>
        <taxon>Tylenchina</taxon>
        <taxon>Panagrolaimomorpha</taxon>
        <taxon>Strongyloidoidea</taxon>
        <taxon>Strongyloididae</taxon>
        <taxon>Strongyloides</taxon>
    </lineage>
</organism>
<evidence type="ECO:0000259" key="1">
    <source>
        <dbReference type="Pfam" id="PF12762"/>
    </source>
</evidence>
<accession>A0A0N5BBT9</accession>
<reference evidence="3" key="1">
    <citation type="submission" date="2017-02" db="UniProtKB">
        <authorList>
            <consortium name="WormBaseParasite"/>
        </authorList>
    </citation>
    <scope>IDENTIFICATION</scope>
</reference>
<protein>
    <submittedName>
        <fullName evidence="3">DDE_Tnp_IS1595 domain-containing protein</fullName>
    </submittedName>
</protein>
<dbReference type="PANTHER" id="PTHR47163:SF2">
    <property type="entry name" value="SI:DKEY-17M8.2"/>
    <property type="match status" value="1"/>
</dbReference>
<evidence type="ECO:0000313" key="2">
    <source>
        <dbReference type="Proteomes" id="UP000046392"/>
    </source>
</evidence>
<name>A0A0N5BBT9_STREA</name>
<feature type="domain" description="ISXO2-like transposase" evidence="1">
    <location>
        <begin position="5"/>
        <end position="66"/>
    </location>
</feature>